<keyword evidence="3" id="KW-1185">Reference proteome</keyword>
<evidence type="ECO:0000313" key="2">
    <source>
        <dbReference type="EMBL" id="QPE03704.1"/>
    </source>
</evidence>
<evidence type="ECO:0000313" key="3">
    <source>
        <dbReference type="Proteomes" id="UP000594480"/>
    </source>
</evidence>
<protein>
    <submittedName>
        <fullName evidence="2">SHOCT domain-containing protein</fullName>
    </submittedName>
</protein>
<reference evidence="2 3" key="1">
    <citation type="submission" date="2020-11" db="EMBL/GenBank/DDBJ databases">
        <title>Amino acid is mineralized and recycled by bacteria in oceanic microbiome.</title>
        <authorList>
            <person name="Zheng L.Y."/>
        </authorList>
    </citation>
    <scope>NUCLEOTIDE SEQUENCE [LARGE SCALE GENOMIC DNA]</scope>
    <source>
        <strain evidence="2 3">A32-1</strain>
    </source>
</reference>
<proteinExistence type="predicted"/>
<keyword evidence="1" id="KW-0812">Transmembrane</keyword>
<keyword evidence="1" id="KW-1133">Transmembrane helix</keyword>
<name>A0A7S8MV08_9MICO</name>
<dbReference type="Proteomes" id="UP000594480">
    <property type="component" value="Chromosome"/>
</dbReference>
<dbReference type="AlphaFoldDB" id="A0A7S8MV08"/>
<dbReference type="KEGG" id="msf:IT882_10400"/>
<dbReference type="GO" id="GO:0005886">
    <property type="term" value="C:plasma membrane"/>
    <property type="evidence" value="ECO:0007669"/>
    <property type="project" value="UniProtKB-SubCell"/>
</dbReference>
<gene>
    <name evidence="2" type="ORF">IT882_10400</name>
</gene>
<sequence length="144" mass="16509">MRFLEAVTTGYEYQGFWGSFWDIIWWFLWIFVFVAYLFVLFSIISDLFRDHKLNGWWKAVWIVFLIFLPFITALVYLIARGRGMGERSMKEAAQIKQAQDAYIQSVAGGKAHSPAEEIARAKALLDAGSISQAEYDQLKAKALG</sequence>
<dbReference type="RefSeq" id="WP_195691797.1">
    <property type="nucleotide sequence ID" value="NZ_CP064760.1"/>
</dbReference>
<feature type="transmembrane region" description="Helical" evidence="1">
    <location>
        <begin position="56"/>
        <end position="79"/>
    </location>
</feature>
<organism evidence="2 3">
    <name type="scientific">Microbacterium schleiferi</name>
    <dbReference type="NCBI Taxonomy" id="69362"/>
    <lineage>
        <taxon>Bacteria</taxon>
        <taxon>Bacillati</taxon>
        <taxon>Actinomycetota</taxon>
        <taxon>Actinomycetes</taxon>
        <taxon>Micrococcales</taxon>
        <taxon>Microbacteriaceae</taxon>
        <taxon>Microbacterium</taxon>
    </lineage>
</organism>
<feature type="transmembrane region" description="Helical" evidence="1">
    <location>
        <begin position="23"/>
        <end position="44"/>
    </location>
</feature>
<dbReference type="EMBL" id="CP064760">
    <property type="protein sequence ID" value="QPE03704.1"/>
    <property type="molecule type" value="Genomic_DNA"/>
</dbReference>
<keyword evidence="1" id="KW-0472">Membrane</keyword>
<accession>A0A7S8MV08</accession>
<evidence type="ECO:0000256" key="1">
    <source>
        <dbReference type="SAM" id="Phobius"/>
    </source>
</evidence>